<dbReference type="FunFam" id="3.30.930.10:FF:000004">
    <property type="entry name" value="Alanine--tRNA ligase"/>
    <property type="match status" value="1"/>
</dbReference>
<keyword evidence="7 13" id="KW-0067">ATP-binding</keyword>
<dbReference type="PANTHER" id="PTHR11777:SF9">
    <property type="entry name" value="ALANINE--TRNA LIGASE, CYTOPLASMIC"/>
    <property type="match status" value="1"/>
</dbReference>
<feature type="compositionally biased region" description="Basic and acidic residues" evidence="14">
    <location>
        <begin position="868"/>
        <end position="879"/>
    </location>
</feature>
<dbReference type="GO" id="GO:0140096">
    <property type="term" value="F:catalytic activity, acting on a protein"/>
    <property type="evidence" value="ECO:0007669"/>
    <property type="project" value="UniProtKB-ARBA"/>
</dbReference>
<proteinExistence type="inferred from homology"/>
<dbReference type="AlphaFoldDB" id="A0A9D2B8B4"/>
<dbReference type="Pfam" id="PF02272">
    <property type="entry name" value="DHHA1"/>
    <property type="match status" value="1"/>
</dbReference>
<dbReference type="SUPFAM" id="SSF101353">
    <property type="entry name" value="Putative anticodon-binding domain of alanyl-tRNA synthetase (AlaRS)"/>
    <property type="match status" value="1"/>
</dbReference>
<evidence type="ECO:0000256" key="5">
    <source>
        <dbReference type="ARBA" id="ARBA00022741"/>
    </source>
</evidence>
<dbReference type="Pfam" id="PF07973">
    <property type="entry name" value="tRNA_SAD"/>
    <property type="match status" value="1"/>
</dbReference>
<dbReference type="GO" id="GO:0004813">
    <property type="term" value="F:alanine-tRNA ligase activity"/>
    <property type="evidence" value="ECO:0007669"/>
    <property type="project" value="UniProtKB-UniRule"/>
</dbReference>
<dbReference type="Pfam" id="PF01411">
    <property type="entry name" value="tRNA-synt_2c"/>
    <property type="match status" value="1"/>
</dbReference>
<dbReference type="SMART" id="SM00863">
    <property type="entry name" value="tRNA_SAD"/>
    <property type="match status" value="1"/>
</dbReference>
<dbReference type="FunFam" id="3.30.980.10:FF:000004">
    <property type="entry name" value="Alanine--tRNA ligase, cytoplasmic"/>
    <property type="match status" value="1"/>
</dbReference>
<dbReference type="Gene3D" id="3.30.930.10">
    <property type="entry name" value="Bira Bifunctional Protein, Domain 2"/>
    <property type="match status" value="1"/>
</dbReference>
<protein>
    <recommendedName>
        <fullName evidence="13">Alanine--tRNA ligase</fullName>
        <ecNumber evidence="13">6.1.1.7</ecNumber>
    </recommendedName>
    <alternativeName>
        <fullName evidence="13">Alanyl-tRNA synthetase</fullName>
        <shortName evidence="13">AlaRS</shortName>
    </alternativeName>
</protein>
<dbReference type="Gene3D" id="3.30.980.10">
    <property type="entry name" value="Threonyl-trna Synthetase, Chain A, domain 2"/>
    <property type="match status" value="1"/>
</dbReference>
<dbReference type="GO" id="GO:0005524">
    <property type="term" value="F:ATP binding"/>
    <property type="evidence" value="ECO:0007669"/>
    <property type="project" value="UniProtKB-UniRule"/>
</dbReference>
<dbReference type="Gene3D" id="6.10.250.550">
    <property type="match status" value="1"/>
</dbReference>
<dbReference type="Gene3D" id="3.30.54.20">
    <property type="match status" value="1"/>
</dbReference>
<comment type="cofactor">
    <cofactor evidence="13">
        <name>Zn(2+)</name>
        <dbReference type="ChEBI" id="CHEBI:29105"/>
    </cofactor>
    <text evidence="13">Binds 1 zinc ion per subunit.</text>
</comment>
<dbReference type="EMBL" id="DXEM01000005">
    <property type="protein sequence ID" value="HIX66761.1"/>
    <property type="molecule type" value="Genomic_DNA"/>
</dbReference>
<dbReference type="InterPro" id="IPR045864">
    <property type="entry name" value="aa-tRNA-synth_II/BPL/LPL"/>
</dbReference>
<keyword evidence="4 13" id="KW-0479">Metal-binding</keyword>
<evidence type="ECO:0000256" key="12">
    <source>
        <dbReference type="ARBA" id="ARBA00048300"/>
    </source>
</evidence>
<dbReference type="CDD" id="cd00673">
    <property type="entry name" value="AlaRS_core"/>
    <property type="match status" value="1"/>
</dbReference>
<feature type="binding site" evidence="13">
    <location>
        <position position="668"/>
    </location>
    <ligand>
        <name>Zn(2+)</name>
        <dbReference type="ChEBI" id="CHEBI:29105"/>
    </ligand>
</feature>
<keyword evidence="2 13" id="KW-0820">tRNA-binding</keyword>
<evidence type="ECO:0000256" key="11">
    <source>
        <dbReference type="ARBA" id="ARBA00024779"/>
    </source>
</evidence>
<comment type="subcellular location">
    <subcellularLocation>
        <location evidence="13">Cytoplasm</location>
    </subcellularLocation>
</comment>
<evidence type="ECO:0000256" key="1">
    <source>
        <dbReference type="ARBA" id="ARBA00008226"/>
    </source>
</evidence>
<reference evidence="16" key="1">
    <citation type="journal article" date="2021" name="PeerJ">
        <title>Extensive microbial diversity within the chicken gut microbiome revealed by metagenomics and culture.</title>
        <authorList>
            <person name="Gilroy R."/>
            <person name="Ravi A."/>
            <person name="Getino M."/>
            <person name="Pursley I."/>
            <person name="Horton D.L."/>
            <person name="Alikhan N.F."/>
            <person name="Baker D."/>
            <person name="Gharbi K."/>
            <person name="Hall N."/>
            <person name="Watson M."/>
            <person name="Adriaenssens E.M."/>
            <person name="Foster-Nyarko E."/>
            <person name="Jarju S."/>
            <person name="Secka A."/>
            <person name="Antonio M."/>
            <person name="Oren A."/>
            <person name="Chaudhuri R.R."/>
            <person name="La Ragione R."/>
            <person name="Hildebrand F."/>
            <person name="Pallen M.J."/>
        </authorList>
    </citation>
    <scope>NUCLEOTIDE SEQUENCE</scope>
    <source>
        <strain evidence="16">CHK191-13928</strain>
    </source>
</reference>
<evidence type="ECO:0000256" key="9">
    <source>
        <dbReference type="ARBA" id="ARBA00022917"/>
    </source>
</evidence>
<dbReference type="SUPFAM" id="SSF55681">
    <property type="entry name" value="Class II aaRS and biotin synthetases"/>
    <property type="match status" value="1"/>
</dbReference>
<feature type="region of interest" description="Disordered" evidence="14">
    <location>
        <begin position="850"/>
        <end position="879"/>
    </location>
</feature>
<dbReference type="FunFam" id="3.30.54.20:FF:000001">
    <property type="entry name" value="Alanine--tRNA ligase"/>
    <property type="match status" value="1"/>
</dbReference>
<dbReference type="GO" id="GO:0005829">
    <property type="term" value="C:cytosol"/>
    <property type="evidence" value="ECO:0007669"/>
    <property type="project" value="TreeGrafter"/>
</dbReference>
<dbReference type="InterPro" id="IPR009000">
    <property type="entry name" value="Transl_B-barrel_sf"/>
</dbReference>
<feature type="binding site" evidence="13">
    <location>
        <position position="570"/>
    </location>
    <ligand>
        <name>Zn(2+)</name>
        <dbReference type="ChEBI" id="CHEBI:29105"/>
    </ligand>
</feature>
<evidence type="ECO:0000256" key="10">
    <source>
        <dbReference type="ARBA" id="ARBA00023146"/>
    </source>
</evidence>
<keyword evidence="3 13" id="KW-0436">Ligase</keyword>
<keyword evidence="8 13" id="KW-0694">RNA-binding</keyword>
<evidence type="ECO:0000259" key="15">
    <source>
        <dbReference type="PROSITE" id="PS50860"/>
    </source>
</evidence>
<evidence type="ECO:0000256" key="6">
    <source>
        <dbReference type="ARBA" id="ARBA00022833"/>
    </source>
</evidence>
<comment type="similarity">
    <text evidence="1 13">Belongs to the class-II aminoacyl-tRNA synthetase family.</text>
</comment>
<dbReference type="PROSITE" id="PS50860">
    <property type="entry name" value="AA_TRNA_LIGASE_II_ALA"/>
    <property type="match status" value="1"/>
</dbReference>
<organism evidence="16 17">
    <name type="scientific">Candidatus Anaerostipes excrementavium</name>
    <dbReference type="NCBI Taxonomy" id="2838463"/>
    <lineage>
        <taxon>Bacteria</taxon>
        <taxon>Bacillati</taxon>
        <taxon>Bacillota</taxon>
        <taxon>Clostridia</taxon>
        <taxon>Lachnospirales</taxon>
        <taxon>Lachnospiraceae</taxon>
        <taxon>Anaerostipes</taxon>
    </lineage>
</organism>
<feature type="binding site" evidence="13">
    <location>
        <position position="566"/>
    </location>
    <ligand>
        <name>Zn(2+)</name>
        <dbReference type="ChEBI" id="CHEBI:29105"/>
    </ligand>
</feature>
<sequence>MKAYGVNELRKMFLEFFESKGHLAMKSFSLVPKNDNSLLLINAGMAPLKPYFTGQEVPPRKRVTTCQKCIRTGDIDNVGKTARHGTFFEMLGNFSFGDYFKKEAIAWSWEFLTETIGLDPERLYPSVYLDDDEAFEIWEKEIGIAPERIYRFGKEDNFWEHGAGPCGPCSEIYYDRGEKYGCGKPDCTVGCDCDRYMEVWNNVFTQFENDGQGNYTELENKNIDTGMGLERLAVVVQDVNSIFDVDTVKAIRDKICEVADVTYGEDYDTDVSVRVITDHIRSATFMLSDGITPSNEGRGYVLRRLIRRAARHGRLLDIDGMFLTKISEVVIHESKDGYPELEEKQEFIFNHLSQEEKQFNKTIDQGLSILADMEKDMEKEGKKQLSGKDAFRLYDTYGFPLDLTIEILDEKGFTVDQDGFEKEMEKQRETARKARKTTNYMGADATVYEQLDPAMTSEFLGYDALTCDGTITAMTTETEVVDELSKGMQGTIIADQSVFYATSGGQEADRGVILSGDASFEVKDVVKLSGGKIGHVGSVVDGTFHLGDQAVFHVDERNRRQAQKNHSATHLLQKALREVLGAHVEQAGSLNNADHLRFDFTHFSPMSEEEIRRVEEIVNEKIAQDLPVNTQIMSIEDAKKTGAMALFGEKYGDEVRVVSMGDFSVELCGGTHVKNTGTITAFKILSETGIASGVRRIEAVTDQGVFRYYHQVEEELKEAAALLKAAPSGMMKRIETLLAEVKELKSENESLKSKLAKDALGDVMDQITEINGVKVLAAAVEDVDMNGLRELGDDLKTKMGEGVIVLASSKGGKVFLVAMATDEAKKAGAHAGNLLKEIAGCVGGGGGGRPNMAQAGGKDPSGIPNAIEKSKEVLKNQIS</sequence>
<dbReference type="EC" id="6.1.1.7" evidence="13"/>
<dbReference type="InterPro" id="IPR018163">
    <property type="entry name" value="Thr/Ala-tRNA-synth_IIc_edit"/>
</dbReference>
<feature type="domain" description="Alanyl-transfer RNA synthetases family profile" evidence="15">
    <location>
        <begin position="4"/>
        <end position="711"/>
    </location>
</feature>
<dbReference type="InterPro" id="IPR023033">
    <property type="entry name" value="Ala_tRNA_ligase_euk/bac"/>
</dbReference>
<dbReference type="SUPFAM" id="SSF55186">
    <property type="entry name" value="ThrRS/AlaRS common domain"/>
    <property type="match status" value="1"/>
</dbReference>
<dbReference type="GO" id="GO:0000049">
    <property type="term" value="F:tRNA binding"/>
    <property type="evidence" value="ECO:0007669"/>
    <property type="project" value="UniProtKB-KW"/>
</dbReference>
<dbReference type="InterPro" id="IPR002318">
    <property type="entry name" value="Ala-tRNA-lgiase_IIc"/>
</dbReference>
<dbReference type="InterPro" id="IPR018165">
    <property type="entry name" value="Ala-tRNA-synth_IIc_core"/>
</dbReference>
<comment type="function">
    <text evidence="11 13">Catalyzes the attachment of alanine to tRNA(Ala) in a two-step reaction: alanine is first activated by ATP to form Ala-AMP and then transferred to the acceptor end of tRNA(Ala). Also edits incorrectly charged Ser-tRNA(Ala) and Gly-tRNA(Ala) via its editing domain.</text>
</comment>
<dbReference type="InterPro" id="IPR018164">
    <property type="entry name" value="Ala-tRNA-synth_IIc_N"/>
</dbReference>
<evidence type="ECO:0000256" key="4">
    <source>
        <dbReference type="ARBA" id="ARBA00022723"/>
    </source>
</evidence>
<evidence type="ECO:0000256" key="2">
    <source>
        <dbReference type="ARBA" id="ARBA00022555"/>
    </source>
</evidence>
<dbReference type="Gene3D" id="3.10.310.40">
    <property type="match status" value="1"/>
</dbReference>
<evidence type="ECO:0000313" key="17">
    <source>
        <dbReference type="Proteomes" id="UP000886721"/>
    </source>
</evidence>
<dbReference type="GO" id="GO:0002161">
    <property type="term" value="F:aminoacyl-tRNA deacylase activity"/>
    <property type="evidence" value="ECO:0007669"/>
    <property type="project" value="TreeGrafter"/>
</dbReference>
<comment type="catalytic activity">
    <reaction evidence="12 13">
        <text>tRNA(Ala) + L-alanine + ATP = L-alanyl-tRNA(Ala) + AMP + diphosphate</text>
        <dbReference type="Rhea" id="RHEA:12540"/>
        <dbReference type="Rhea" id="RHEA-COMP:9657"/>
        <dbReference type="Rhea" id="RHEA-COMP:9923"/>
        <dbReference type="ChEBI" id="CHEBI:30616"/>
        <dbReference type="ChEBI" id="CHEBI:33019"/>
        <dbReference type="ChEBI" id="CHEBI:57972"/>
        <dbReference type="ChEBI" id="CHEBI:78442"/>
        <dbReference type="ChEBI" id="CHEBI:78497"/>
        <dbReference type="ChEBI" id="CHEBI:456215"/>
        <dbReference type="EC" id="6.1.1.7"/>
    </reaction>
</comment>
<dbReference type="FunFam" id="3.10.310.40:FF:000001">
    <property type="entry name" value="Alanine--tRNA ligase"/>
    <property type="match status" value="1"/>
</dbReference>
<dbReference type="GO" id="GO:0006419">
    <property type="term" value="P:alanyl-tRNA aminoacylation"/>
    <property type="evidence" value="ECO:0007669"/>
    <property type="project" value="UniProtKB-UniRule"/>
</dbReference>
<evidence type="ECO:0000256" key="13">
    <source>
        <dbReference type="HAMAP-Rule" id="MF_00036"/>
    </source>
</evidence>
<evidence type="ECO:0000256" key="3">
    <source>
        <dbReference type="ARBA" id="ARBA00022598"/>
    </source>
</evidence>
<dbReference type="InterPro" id="IPR003156">
    <property type="entry name" value="DHHA1_dom"/>
</dbReference>
<dbReference type="SUPFAM" id="SSF50447">
    <property type="entry name" value="Translation proteins"/>
    <property type="match status" value="1"/>
</dbReference>
<dbReference type="InterPro" id="IPR050058">
    <property type="entry name" value="Ala-tRNA_ligase"/>
</dbReference>
<keyword evidence="10 13" id="KW-0030">Aminoacyl-tRNA synthetase</keyword>
<keyword evidence="5 13" id="KW-0547">Nucleotide-binding</keyword>
<keyword evidence="6 13" id="KW-0862">Zinc</keyword>
<dbReference type="PANTHER" id="PTHR11777">
    <property type="entry name" value="ALANYL-TRNA SYNTHETASE"/>
    <property type="match status" value="1"/>
</dbReference>
<dbReference type="InterPro" id="IPR012947">
    <property type="entry name" value="tRNA_SAD"/>
</dbReference>
<dbReference type="NCBIfam" id="TIGR00344">
    <property type="entry name" value="alaS"/>
    <property type="match status" value="1"/>
</dbReference>
<evidence type="ECO:0000256" key="14">
    <source>
        <dbReference type="SAM" id="MobiDB-lite"/>
    </source>
</evidence>
<dbReference type="GO" id="GO:0008270">
    <property type="term" value="F:zinc ion binding"/>
    <property type="evidence" value="ECO:0007669"/>
    <property type="project" value="UniProtKB-UniRule"/>
</dbReference>
<evidence type="ECO:0000313" key="16">
    <source>
        <dbReference type="EMBL" id="HIX66761.1"/>
    </source>
</evidence>
<comment type="domain">
    <text evidence="13">Consists of three domains; the N-terminal catalytic domain, the editing domain and the C-terminal C-Ala domain. The editing domain removes incorrectly charged amino acids, while the C-Ala domain, along with tRNA(Ala), serves as a bridge to cooperatively bring together the editing and aminoacylation centers thus stimulating deacylation of misacylated tRNAs.</text>
</comment>
<accession>A0A9D2B8B4</accession>
<evidence type="ECO:0000256" key="8">
    <source>
        <dbReference type="ARBA" id="ARBA00022884"/>
    </source>
</evidence>
<gene>
    <name evidence="13 16" type="primary">alaS</name>
    <name evidence="16" type="ORF">H9735_01395</name>
</gene>
<keyword evidence="9 13" id="KW-0648">Protein biosynthesis</keyword>
<dbReference type="InterPro" id="IPR018162">
    <property type="entry name" value="Ala-tRNA-ligase_IIc_anticod-bd"/>
</dbReference>
<keyword evidence="13" id="KW-0963">Cytoplasm</keyword>
<feature type="binding site" evidence="13">
    <location>
        <position position="672"/>
    </location>
    <ligand>
        <name>Zn(2+)</name>
        <dbReference type="ChEBI" id="CHEBI:29105"/>
    </ligand>
</feature>
<evidence type="ECO:0000256" key="7">
    <source>
        <dbReference type="ARBA" id="ARBA00022840"/>
    </source>
</evidence>
<dbReference type="GO" id="GO:0016740">
    <property type="term" value="F:transferase activity"/>
    <property type="evidence" value="ECO:0007669"/>
    <property type="project" value="UniProtKB-ARBA"/>
</dbReference>
<comment type="caution">
    <text evidence="16">The sequence shown here is derived from an EMBL/GenBank/DDBJ whole genome shotgun (WGS) entry which is preliminary data.</text>
</comment>
<dbReference type="Proteomes" id="UP000886721">
    <property type="component" value="Unassembled WGS sequence"/>
</dbReference>
<reference evidence="16" key="2">
    <citation type="submission" date="2021-04" db="EMBL/GenBank/DDBJ databases">
        <authorList>
            <person name="Gilroy R."/>
        </authorList>
    </citation>
    <scope>NUCLEOTIDE SEQUENCE</scope>
    <source>
        <strain evidence="16">CHK191-13928</strain>
    </source>
</reference>
<dbReference type="PRINTS" id="PR00980">
    <property type="entry name" value="TRNASYNTHALA"/>
</dbReference>
<name>A0A9D2B8B4_9FIRM</name>
<dbReference type="HAMAP" id="MF_00036_B">
    <property type="entry name" value="Ala_tRNA_synth_B"/>
    <property type="match status" value="1"/>
</dbReference>
<dbReference type="Gene3D" id="2.40.30.130">
    <property type="match status" value="1"/>
</dbReference>